<comment type="catalytic activity">
    <reaction evidence="3">
        <text>a 1,2-diacyl-sn-glycero-3-phospho-(1D-myo-inositol 4-phosphate) + H2O = a 1,2-diacyl-sn-glycero-3-phospho-(1D-myo-inositol) + phosphate</text>
        <dbReference type="Rhea" id="RHEA:55652"/>
        <dbReference type="ChEBI" id="CHEBI:15377"/>
        <dbReference type="ChEBI" id="CHEBI:43474"/>
        <dbReference type="ChEBI" id="CHEBI:57880"/>
        <dbReference type="ChEBI" id="CHEBI:58178"/>
    </reaction>
    <physiologicalReaction direction="left-to-right" evidence="3">
        <dbReference type="Rhea" id="RHEA:55653"/>
    </physiologicalReaction>
</comment>
<dbReference type="GO" id="GO:0046856">
    <property type="term" value="P:phosphatidylinositol dephosphorylation"/>
    <property type="evidence" value="ECO:0007669"/>
    <property type="project" value="TreeGrafter"/>
</dbReference>
<reference evidence="8" key="1">
    <citation type="journal article" date="2023" name="bioRxiv">
        <title>Scaffold-level genome assemblies of two parasitoid biocontrol wasps reveal the parthenogenesis mechanism and an associated novel virus.</title>
        <authorList>
            <person name="Inwood S."/>
            <person name="Skelly J."/>
            <person name="Guhlin J."/>
            <person name="Harrop T."/>
            <person name="Goldson S."/>
            <person name="Dearden P."/>
        </authorList>
    </citation>
    <scope>NUCLEOTIDE SEQUENCE</scope>
    <source>
        <strain evidence="8">Irish</strain>
        <tissue evidence="8">Whole body</tissue>
    </source>
</reference>
<dbReference type="PANTHER" id="PTHR45662">
    <property type="entry name" value="PHOSPHATIDYLINOSITIDE PHOSPHATASE SAC1"/>
    <property type="match status" value="1"/>
</dbReference>
<sequence>MRDFLSQIFSDRDHPSLEYNADALGAHGELNETGIISIEDPVELPAVGAASEIPLFWQQKPNLKYQPKPHLYLNENHQIVCARHLDAQIFYCGKQILVNLIDHRGAEEILEKGFRSVVSQISAVESKY</sequence>
<comment type="caution">
    <text evidence="8">The sequence shown here is derived from an EMBL/GenBank/DDBJ whole genome shotgun (WGS) entry which is preliminary data.</text>
</comment>
<dbReference type="EC" id="3.1.3.64" evidence="1"/>
<dbReference type="Proteomes" id="UP001168990">
    <property type="component" value="Unassembled WGS sequence"/>
</dbReference>
<evidence type="ECO:0000256" key="2">
    <source>
        <dbReference type="ARBA" id="ARBA00036631"/>
    </source>
</evidence>
<feature type="domain" description="SAC" evidence="7">
    <location>
        <begin position="21"/>
        <end position="128"/>
    </location>
</feature>
<dbReference type="GO" id="GO:0004438">
    <property type="term" value="F:phosphatidylinositol-3-phosphate phosphatase activity"/>
    <property type="evidence" value="ECO:0007669"/>
    <property type="project" value="UniProtKB-EC"/>
</dbReference>
<evidence type="ECO:0000256" key="6">
    <source>
        <dbReference type="ARBA" id="ARBA00041911"/>
    </source>
</evidence>
<reference evidence="8" key="2">
    <citation type="submission" date="2023-03" db="EMBL/GenBank/DDBJ databases">
        <authorList>
            <person name="Inwood S.N."/>
            <person name="Skelly J.G."/>
            <person name="Guhlin J."/>
            <person name="Harrop T.W.R."/>
            <person name="Goldson S.G."/>
            <person name="Dearden P.K."/>
        </authorList>
    </citation>
    <scope>NUCLEOTIDE SEQUENCE</scope>
    <source>
        <strain evidence="8">Irish</strain>
        <tissue evidence="8">Whole body</tissue>
    </source>
</reference>
<dbReference type="AlphaFoldDB" id="A0AA39KXH0"/>
<gene>
    <name evidence="8" type="ORF">PV328_001297</name>
</gene>
<name>A0AA39KXH0_9HYME</name>
<comment type="catalytic activity">
    <reaction evidence="2">
        <text>a 1,2-diacyl-sn-glycero-3-phospho-(1D-myo-inositol-3-phosphate) + H2O = a 1,2-diacyl-sn-glycero-3-phospho-(1D-myo-inositol) + phosphate</text>
        <dbReference type="Rhea" id="RHEA:12316"/>
        <dbReference type="ChEBI" id="CHEBI:15377"/>
        <dbReference type="ChEBI" id="CHEBI:43474"/>
        <dbReference type="ChEBI" id="CHEBI:57880"/>
        <dbReference type="ChEBI" id="CHEBI:58088"/>
        <dbReference type="EC" id="3.1.3.64"/>
    </reaction>
    <physiologicalReaction direction="left-to-right" evidence="2">
        <dbReference type="Rhea" id="RHEA:12317"/>
    </physiologicalReaction>
</comment>
<evidence type="ECO:0000256" key="5">
    <source>
        <dbReference type="ARBA" id="ARBA00041396"/>
    </source>
</evidence>
<proteinExistence type="predicted"/>
<dbReference type="InterPro" id="IPR002013">
    <property type="entry name" value="SAC_dom"/>
</dbReference>
<evidence type="ECO:0000313" key="9">
    <source>
        <dbReference type="Proteomes" id="UP001168990"/>
    </source>
</evidence>
<evidence type="ECO:0000256" key="4">
    <source>
        <dbReference type="ARBA" id="ARBA00040795"/>
    </source>
</evidence>
<dbReference type="PROSITE" id="PS50275">
    <property type="entry name" value="SAC"/>
    <property type="match status" value="1"/>
</dbReference>
<dbReference type="GO" id="GO:0043812">
    <property type="term" value="F:phosphatidylinositol-4-phosphate phosphatase activity"/>
    <property type="evidence" value="ECO:0007669"/>
    <property type="project" value="TreeGrafter"/>
</dbReference>
<accession>A0AA39KXH0</accession>
<protein>
    <recommendedName>
        <fullName evidence="4">Phosphatidylinositol-3-phosphatase SAC1</fullName>
        <ecNumber evidence="1">3.1.3.64</ecNumber>
    </recommendedName>
    <alternativeName>
        <fullName evidence="6">Phosphatidylinositol-4-phosphate phosphatase</fullName>
    </alternativeName>
    <alternativeName>
        <fullName evidence="5">Suppressor of actin mutations 1-like protein</fullName>
    </alternativeName>
</protein>
<evidence type="ECO:0000256" key="3">
    <source>
        <dbReference type="ARBA" id="ARBA00036807"/>
    </source>
</evidence>
<dbReference type="PANTHER" id="PTHR45662:SF2">
    <property type="entry name" value="PHOSPHATIDYLINOSITOL-3-PHOSPHATASE SAC1"/>
    <property type="match status" value="1"/>
</dbReference>
<evidence type="ECO:0000259" key="7">
    <source>
        <dbReference type="PROSITE" id="PS50275"/>
    </source>
</evidence>
<organism evidence="8 9">
    <name type="scientific">Microctonus aethiopoides</name>
    <dbReference type="NCBI Taxonomy" id="144406"/>
    <lineage>
        <taxon>Eukaryota</taxon>
        <taxon>Metazoa</taxon>
        <taxon>Ecdysozoa</taxon>
        <taxon>Arthropoda</taxon>
        <taxon>Hexapoda</taxon>
        <taxon>Insecta</taxon>
        <taxon>Pterygota</taxon>
        <taxon>Neoptera</taxon>
        <taxon>Endopterygota</taxon>
        <taxon>Hymenoptera</taxon>
        <taxon>Apocrita</taxon>
        <taxon>Ichneumonoidea</taxon>
        <taxon>Braconidae</taxon>
        <taxon>Euphorinae</taxon>
        <taxon>Microctonus</taxon>
    </lineage>
</organism>
<dbReference type="EMBL" id="JAQQBS010000001">
    <property type="protein sequence ID" value="KAK0177221.1"/>
    <property type="molecule type" value="Genomic_DNA"/>
</dbReference>
<dbReference type="GO" id="GO:0005783">
    <property type="term" value="C:endoplasmic reticulum"/>
    <property type="evidence" value="ECO:0007669"/>
    <property type="project" value="TreeGrafter"/>
</dbReference>
<dbReference type="Pfam" id="PF02383">
    <property type="entry name" value="Syja_N"/>
    <property type="match status" value="1"/>
</dbReference>
<evidence type="ECO:0000313" key="8">
    <source>
        <dbReference type="EMBL" id="KAK0177221.1"/>
    </source>
</evidence>
<evidence type="ECO:0000256" key="1">
    <source>
        <dbReference type="ARBA" id="ARBA00013038"/>
    </source>
</evidence>
<keyword evidence="9" id="KW-1185">Reference proteome</keyword>